<evidence type="ECO:0000259" key="1">
    <source>
        <dbReference type="Pfam" id="PF00085"/>
    </source>
</evidence>
<keyword evidence="3" id="KW-1185">Reference proteome</keyword>
<reference evidence="2 3" key="2">
    <citation type="journal article" date="2016" name="Genome Announc.">
        <title>Permanent Draft Genome Sequences for Two Variants of Frankia sp. Strain CpI1, the First Frankia Strain Isolated from Root Nodules of Comptonia peregrina.</title>
        <authorList>
            <person name="Oshone R."/>
            <person name="Hurst S.G.IV."/>
            <person name="Abebe-Akele F."/>
            <person name="Simpson S."/>
            <person name="Morris K."/>
            <person name="Thomas W.K."/>
            <person name="Tisa L.S."/>
        </authorList>
    </citation>
    <scope>NUCLEOTIDE SEQUENCE [LARGE SCALE GENOMIC DNA]</scope>
    <source>
        <strain evidence="3">CpI1-S</strain>
    </source>
</reference>
<dbReference type="InterPro" id="IPR036249">
    <property type="entry name" value="Thioredoxin-like_sf"/>
</dbReference>
<dbReference type="SUPFAM" id="SSF52833">
    <property type="entry name" value="Thioredoxin-like"/>
    <property type="match status" value="1"/>
</dbReference>
<evidence type="ECO:0000313" key="2">
    <source>
        <dbReference type="EMBL" id="KJE23177.1"/>
    </source>
</evidence>
<protein>
    <submittedName>
        <fullName evidence="2">Thiol-disulfide isomerase-like thioredoxin</fullName>
    </submittedName>
</protein>
<name>A0A0D8BIA6_9ACTN</name>
<organism evidence="2 3">
    <name type="scientific">Frankia torreyi</name>
    <dbReference type="NCBI Taxonomy" id="1856"/>
    <lineage>
        <taxon>Bacteria</taxon>
        <taxon>Bacillati</taxon>
        <taxon>Actinomycetota</taxon>
        <taxon>Actinomycetes</taxon>
        <taxon>Frankiales</taxon>
        <taxon>Frankiaceae</taxon>
        <taxon>Frankia</taxon>
    </lineage>
</organism>
<sequence length="186" mass="19079">MTGVWVLVGAVVVAVALGTVMRVRDGRFRPSRERPVAAGGGPVVAVAESFGADGSSRAAADPDGGLRAELAALGEALGERATLLQFSTAFCAPCRSTRQVLAGVAALVPGVRHVEVDAEAHLDLVRRLAVRRTPTVLIVDASGREVRRASGAPPTRQAVFATLAQIVPADGTKRADGDSSEPPPAS</sequence>
<feature type="domain" description="Thioredoxin" evidence="1">
    <location>
        <begin position="80"/>
        <end position="154"/>
    </location>
</feature>
<accession>A0A0D8BIA6</accession>
<dbReference type="EMBL" id="JYFN01000015">
    <property type="protein sequence ID" value="KJE23177.1"/>
    <property type="molecule type" value="Genomic_DNA"/>
</dbReference>
<reference evidence="3" key="1">
    <citation type="submission" date="2015-02" db="EMBL/GenBank/DDBJ databases">
        <title>Draft Genome of Frankia sp. CpI1-S.</title>
        <authorList>
            <person name="Oshone R.T."/>
            <person name="Ngom M."/>
            <person name="Ghodhbane-Gtari F."/>
            <person name="Gtari M."/>
            <person name="Morris K."/>
            <person name="Thomas K."/>
            <person name="Sen A."/>
            <person name="Tisa L.S."/>
        </authorList>
    </citation>
    <scope>NUCLEOTIDE SEQUENCE [LARGE SCALE GENOMIC DNA]</scope>
    <source>
        <strain evidence="3">CpI1-S</strain>
    </source>
</reference>
<dbReference type="Pfam" id="PF00085">
    <property type="entry name" value="Thioredoxin"/>
    <property type="match status" value="1"/>
</dbReference>
<proteinExistence type="predicted"/>
<dbReference type="PATRIC" id="fig|1502723.3.peg.1447"/>
<dbReference type="AlphaFoldDB" id="A0A0D8BIA6"/>
<dbReference type="CDD" id="cd02947">
    <property type="entry name" value="TRX_family"/>
    <property type="match status" value="1"/>
</dbReference>
<evidence type="ECO:0000313" key="3">
    <source>
        <dbReference type="Proteomes" id="UP000032545"/>
    </source>
</evidence>
<dbReference type="InterPro" id="IPR013766">
    <property type="entry name" value="Thioredoxin_domain"/>
</dbReference>
<dbReference type="RefSeq" id="WP_044885049.1">
    <property type="nucleotide sequence ID" value="NZ_JYFN01000015.1"/>
</dbReference>
<dbReference type="Gene3D" id="3.40.30.10">
    <property type="entry name" value="Glutaredoxin"/>
    <property type="match status" value="1"/>
</dbReference>
<gene>
    <name evidence="2" type="ORF">FF36_02380</name>
</gene>
<comment type="caution">
    <text evidence="2">The sequence shown here is derived from an EMBL/GenBank/DDBJ whole genome shotgun (WGS) entry which is preliminary data.</text>
</comment>
<keyword evidence="2" id="KW-0413">Isomerase</keyword>
<dbReference type="OrthoDB" id="1495530at2"/>
<dbReference type="GO" id="GO:0016853">
    <property type="term" value="F:isomerase activity"/>
    <property type="evidence" value="ECO:0007669"/>
    <property type="project" value="UniProtKB-KW"/>
</dbReference>
<dbReference type="Proteomes" id="UP000032545">
    <property type="component" value="Unassembled WGS sequence"/>
</dbReference>